<dbReference type="InterPro" id="IPR011051">
    <property type="entry name" value="RmlC_Cupin_sf"/>
</dbReference>
<name>A0A2R5HG03_9LACT</name>
<dbReference type="RefSeq" id="WP_109245924.1">
    <property type="nucleotide sequence ID" value="NZ_BFFO01000006.1"/>
</dbReference>
<dbReference type="AlphaFoldDB" id="A0A2R5HG03"/>
<organism evidence="3 4">
    <name type="scientific">Lactococcus termiticola</name>
    <dbReference type="NCBI Taxonomy" id="2169526"/>
    <lineage>
        <taxon>Bacteria</taxon>
        <taxon>Bacillati</taxon>
        <taxon>Bacillota</taxon>
        <taxon>Bacilli</taxon>
        <taxon>Lactobacillales</taxon>
        <taxon>Streptococcaceae</taxon>
        <taxon>Lactococcus</taxon>
    </lineage>
</organism>
<dbReference type="InterPro" id="IPR021120">
    <property type="entry name" value="KduI/IolB_isomerase"/>
</dbReference>
<dbReference type="EC" id="5.3.1.30" evidence="2"/>
<comment type="caution">
    <text evidence="3">The sequence shown here is derived from an EMBL/GenBank/DDBJ whole genome shotgun (WGS) entry which is preliminary data.</text>
</comment>
<gene>
    <name evidence="3" type="ORF">NtB2_01090</name>
</gene>
<dbReference type="SUPFAM" id="SSF51182">
    <property type="entry name" value="RmlC-like cupins"/>
    <property type="match status" value="1"/>
</dbReference>
<reference evidence="3 4" key="1">
    <citation type="journal article" date="2018" name="Genome Announc.">
        <title>Draft Genome Sequence of Lactococcus sp. Strain NtB2 (JCM 32569), Isolated from the Gut of the Higher Termite Nasutitermes takasagoensis.</title>
        <authorList>
            <person name="Noda S."/>
            <person name="Aihara C."/>
            <person name="Yuki M."/>
            <person name="Ohkuma M."/>
        </authorList>
    </citation>
    <scope>NUCLEOTIDE SEQUENCE [LARGE SCALE GENOMIC DNA]</scope>
    <source>
        <strain evidence="3 4">NtB2</strain>
    </source>
</reference>
<sequence>MVVLKRTVIGFETDDKVKLLHHISKENSAFDWIEAQVFEMKAGGRFARQLDGYEACLVALAGQYKISDGEQTFDKVGTRESVFDKIPTDAVYIPAGKQISIEAKKAGKIIICMAPSKDKERKSQLISGAQNSIEHRGAFNNLRTVHNILDDESPISDKLLVVEVYTPSANWSSYPPHKHDQNNYPEETLLEEAYYHEMKGDGGFVFQRVYTDDGLIDETMTVQNEEMVLVPIGYHPVSVPDGYESYYLNIMAGPMKKWKFHNAKEHEWIIERNRKENDG</sequence>
<dbReference type="PIRSF" id="PIRSF036628">
    <property type="entry name" value="IolB"/>
    <property type="match status" value="1"/>
</dbReference>
<evidence type="ECO:0000313" key="3">
    <source>
        <dbReference type="EMBL" id="GBG96954.1"/>
    </source>
</evidence>
<keyword evidence="1 3" id="KW-0413">Isomerase</keyword>
<dbReference type="GO" id="GO:0102482">
    <property type="term" value="F:5-deoxy-D-glucuronate isomerase activity"/>
    <property type="evidence" value="ECO:0007669"/>
    <property type="project" value="UniProtKB-EC"/>
</dbReference>
<protein>
    <recommendedName>
        <fullName evidence="2">5-deoxy-glucuronate isomerase</fullName>
        <ecNumber evidence="2">5.3.1.30</ecNumber>
    </recommendedName>
</protein>
<dbReference type="PANTHER" id="PTHR39193">
    <property type="entry name" value="5-DEOXY-GLUCURONATE ISOMERASE"/>
    <property type="match status" value="1"/>
</dbReference>
<dbReference type="NCBIfam" id="TIGR04378">
    <property type="entry name" value="myo_inos_iolB"/>
    <property type="match status" value="1"/>
</dbReference>
<dbReference type="InterPro" id="IPR024203">
    <property type="entry name" value="Deoxy-glucuronate_isom_IolB"/>
</dbReference>
<dbReference type="GO" id="GO:0019310">
    <property type="term" value="P:inositol catabolic process"/>
    <property type="evidence" value="ECO:0007669"/>
    <property type="project" value="UniProtKB-UniRule"/>
</dbReference>
<dbReference type="EMBL" id="BFFO01000006">
    <property type="protein sequence ID" value="GBG96954.1"/>
    <property type="molecule type" value="Genomic_DNA"/>
</dbReference>
<dbReference type="Proteomes" id="UP000245021">
    <property type="component" value="Unassembled WGS sequence"/>
</dbReference>
<dbReference type="InterPro" id="IPR014710">
    <property type="entry name" value="RmlC-like_jellyroll"/>
</dbReference>
<dbReference type="Gene3D" id="2.60.120.10">
    <property type="entry name" value="Jelly Rolls"/>
    <property type="match status" value="2"/>
</dbReference>
<dbReference type="Pfam" id="PF04962">
    <property type="entry name" value="KduI"/>
    <property type="match status" value="1"/>
</dbReference>
<dbReference type="OrthoDB" id="9799936at2"/>
<evidence type="ECO:0000256" key="1">
    <source>
        <dbReference type="ARBA" id="ARBA00023235"/>
    </source>
</evidence>
<dbReference type="GO" id="GO:0008880">
    <property type="term" value="F:glucuronate isomerase activity"/>
    <property type="evidence" value="ECO:0007669"/>
    <property type="project" value="InterPro"/>
</dbReference>
<evidence type="ECO:0000313" key="4">
    <source>
        <dbReference type="Proteomes" id="UP000245021"/>
    </source>
</evidence>
<keyword evidence="4" id="KW-1185">Reference proteome</keyword>
<dbReference type="PANTHER" id="PTHR39193:SF1">
    <property type="entry name" value="5-DEOXY-GLUCURONATE ISOMERASE"/>
    <property type="match status" value="1"/>
</dbReference>
<proteinExistence type="predicted"/>
<evidence type="ECO:0000256" key="2">
    <source>
        <dbReference type="NCBIfam" id="TIGR04378"/>
    </source>
</evidence>
<accession>A0A2R5HG03</accession>